<evidence type="ECO:0000313" key="2">
    <source>
        <dbReference type="EMBL" id="PWZ03375.1"/>
    </source>
</evidence>
<feature type="compositionally biased region" description="Low complexity" evidence="1">
    <location>
        <begin position="207"/>
        <end position="223"/>
    </location>
</feature>
<dbReference type="Proteomes" id="UP000246740">
    <property type="component" value="Unassembled WGS sequence"/>
</dbReference>
<dbReference type="PANTHER" id="PTHR38698:SF1">
    <property type="entry name" value="FUNGAL PROTEIN"/>
    <property type="match status" value="1"/>
</dbReference>
<name>A0A317XYK6_9BASI</name>
<protein>
    <submittedName>
        <fullName evidence="2">Uncharacterized protein</fullName>
    </submittedName>
</protein>
<feature type="compositionally biased region" description="Low complexity" evidence="1">
    <location>
        <begin position="238"/>
        <end position="276"/>
    </location>
</feature>
<feature type="region of interest" description="Disordered" evidence="1">
    <location>
        <begin position="201"/>
        <end position="302"/>
    </location>
</feature>
<reference evidence="2 3" key="1">
    <citation type="journal article" date="2018" name="Mol. Biol. Evol.">
        <title>Broad Genomic Sampling Reveals a Smut Pathogenic Ancestry of the Fungal Clade Ustilaginomycotina.</title>
        <authorList>
            <person name="Kijpornyongpan T."/>
            <person name="Mondo S.J."/>
            <person name="Barry K."/>
            <person name="Sandor L."/>
            <person name="Lee J."/>
            <person name="Lipzen A."/>
            <person name="Pangilinan J."/>
            <person name="LaButti K."/>
            <person name="Hainaut M."/>
            <person name="Henrissat B."/>
            <person name="Grigoriev I.V."/>
            <person name="Spatafora J.W."/>
            <person name="Aime M.C."/>
        </authorList>
    </citation>
    <scope>NUCLEOTIDE SEQUENCE [LARGE SCALE GENOMIC DNA]</scope>
    <source>
        <strain evidence="2 3">MCA 3645</strain>
    </source>
</reference>
<dbReference type="Pfam" id="PF17104">
    <property type="entry name" value="YBL010C_LAA2"/>
    <property type="match status" value="1"/>
</dbReference>
<organism evidence="2 3">
    <name type="scientific">Testicularia cyperi</name>
    <dbReference type="NCBI Taxonomy" id="1882483"/>
    <lineage>
        <taxon>Eukaryota</taxon>
        <taxon>Fungi</taxon>
        <taxon>Dikarya</taxon>
        <taxon>Basidiomycota</taxon>
        <taxon>Ustilaginomycotina</taxon>
        <taxon>Ustilaginomycetes</taxon>
        <taxon>Ustilaginales</taxon>
        <taxon>Anthracoideaceae</taxon>
        <taxon>Testicularia</taxon>
    </lineage>
</organism>
<keyword evidence="3" id="KW-1185">Reference proteome</keyword>
<feature type="region of interest" description="Disordered" evidence="1">
    <location>
        <begin position="1"/>
        <end position="101"/>
    </location>
</feature>
<feature type="compositionally biased region" description="Basic and acidic residues" evidence="1">
    <location>
        <begin position="283"/>
        <end position="295"/>
    </location>
</feature>
<feature type="region of interest" description="Disordered" evidence="1">
    <location>
        <begin position="377"/>
        <end position="433"/>
    </location>
</feature>
<feature type="compositionally biased region" description="Polar residues" evidence="1">
    <location>
        <begin position="396"/>
        <end position="412"/>
    </location>
</feature>
<dbReference type="AlphaFoldDB" id="A0A317XYK6"/>
<feature type="compositionally biased region" description="Acidic residues" evidence="1">
    <location>
        <begin position="34"/>
        <end position="59"/>
    </location>
</feature>
<evidence type="ECO:0000313" key="3">
    <source>
        <dbReference type="Proteomes" id="UP000246740"/>
    </source>
</evidence>
<sequence>MSDSIQDPTSATEGEKDVQDVVEAVDDGFHDFEDPQTESADADGNNDDFGDFDDFEEGGAAEAADFGDDGGFGDNDEFGQEVSASAIPEEPPSASTPIAPQRTWSTLNVTRSSKRHELCNDIVQLLPLSQAAEAELTTEGLRQVEGHAQVLISGTSRQLWSDVSSFPSIKPIDWVRSKTRRDYLISMGIPVNLDEIHSTFASGSRGPSSQLPPLKLKLDSSVPRASGPGSAPADGNGLQRSSSLRASTLSSSSGSSAVQRSASTSNSPRNGSSSPALGSSTNSRERMAERRREELGLGPPPVVDLKRAEELVGKTEDQLTLMSLPALRSMQRELNTLTTSTSSLLTHHLTLRESYQADSEMYNSMIKELVTGAASRMSASSGSSSSRNDPRRATTIGVSSTAKRTSAQNASPSGVGRAMSPSLRGGAATSPRR</sequence>
<feature type="compositionally biased region" description="Polar residues" evidence="1">
    <location>
        <begin position="1"/>
        <end position="12"/>
    </location>
</feature>
<proteinExistence type="predicted"/>
<dbReference type="PANTHER" id="PTHR38698">
    <property type="entry name" value="EXPRESSED PROTEIN"/>
    <property type="match status" value="1"/>
</dbReference>
<dbReference type="InParanoid" id="A0A317XYK6"/>
<dbReference type="STRING" id="1882483.A0A317XYK6"/>
<feature type="compositionally biased region" description="Low complexity" evidence="1">
    <location>
        <begin position="377"/>
        <end position="387"/>
    </location>
</feature>
<dbReference type="EMBL" id="KZ819188">
    <property type="protein sequence ID" value="PWZ03375.1"/>
    <property type="molecule type" value="Genomic_DNA"/>
</dbReference>
<dbReference type="OrthoDB" id="5378975at2759"/>
<gene>
    <name evidence="2" type="ORF">BCV70DRAFT_15866</name>
</gene>
<accession>A0A317XYK6</accession>
<evidence type="ECO:0000256" key="1">
    <source>
        <dbReference type="SAM" id="MobiDB-lite"/>
    </source>
</evidence>
<dbReference type="InterPro" id="IPR031355">
    <property type="entry name" value="YBL010C/LAA2-like"/>
</dbReference>